<dbReference type="InterPro" id="IPR036615">
    <property type="entry name" value="Mur_ligase_C_dom_sf"/>
</dbReference>
<keyword evidence="3" id="KW-0436">Ligase</keyword>
<dbReference type="Proteomes" id="UP000647183">
    <property type="component" value="Unassembled WGS sequence"/>
</dbReference>
<evidence type="ECO:0000313" key="4">
    <source>
        <dbReference type="Proteomes" id="UP000647183"/>
    </source>
</evidence>
<protein>
    <submittedName>
        <fullName evidence="3">Mur ligase</fullName>
    </submittedName>
</protein>
<dbReference type="EMBL" id="JACSQJ010000008">
    <property type="protein sequence ID" value="MBD7988878.1"/>
    <property type="molecule type" value="Genomic_DNA"/>
</dbReference>
<dbReference type="RefSeq" id="WP_191730039.1">
    <property type="nucleotide sequence ID" value="NZ_JACSQJ010000008.1"/>
</dbReference>
<dbReference type="SUPFAM" id="SSF53244">
    <property type="entry name" value="MurD-like peptide ligases, peptide-binding domain"/>
    <property type="match status" value="1"/>
</dbReference>
<name>A0ABR8ULH9_9GAMM</name>
<reference evidence="3 4" key="1">
    <citation type="submission" date="2020-08" db="EMBL/GenBank/DDBJ databases">
        <title>A Genomic Blueprint of the Chicken Gut Microbiome.</title>
        <authorList>
            <person name="Gilroy R."/>
            <person name="Ravi A."/>
            <person name="Getino M."/>
            <person name="Pursley I."/>
            <person name="Horton D.L."/>
            <person name="Alikhan N.-F."/>
            <person name="Baker D."/>
            <person name="Gharbi K."/>
            <person name="Hall N."/>
            <person name="Watson M."/>
            <person name="Adriaenssens E.M."/>
            <person name="Foster-Nyarko E."/>
            <person name="Jarju S."/>
            <person name="Secka A."/>
            <person name="Antonio M."/>
            <person name="Oren A."/>
            <person name="Chaudhuri R."/>
            <person name="La Ragione R.M."/>
            <person name="Hildebrand F."/>
            <person name="Pallen M.J."/>
        </authorList>
    </citation>
    <scope>NUCLEOTIDE SEQUENCE [LARGE SCALE GENOMIC DNA]</scope>
    <source>
        <strain evidence="3 4">Sa2BVA3</strain>
    </source>
</reference>
<accession>A0ABR8ULH9</accession>
<evidence type="ECO:0000313" key="3">
    <source>
        <dbReference type="EMBL" id="MBD7988878.1"/>
    </source>
</evidence>
<dbReference type="Pfam" id="PF02875">
    <property type="entry name" value="Mur_ligase_C"/>
    <property type="match status" value="1"/>
</dbReference>
<dbReference type="GO" id="GO:0016874">
    <property type="term" value="F:ligase activity"/>
    <property type="evidence" value="ECO:0007669"/>
    <property type="project" value="UniProtKB-KW"/>
</dbReference>
<organism evidence="3 4">
    <name type="scientific">Luteimonas colneyensis</name>
    <dbReference type="NCBI Taxonomy" id="2762230"/>
    <lineage>
        <taxon>Bacteria</taxon>
        <taxon>Pseudomonadati</taxon>
        <taxon>Pseudomonadota</taxon>
        <taxon>Gammaproteobacteria</taxon>
        <taxon>Lysobacterales</taxon>
        <taxon>Lysobacteraceae</taxon>
        <taxon>Luteimonas</taxon>
    </lineage>
</organism>
<dbReference type="PANTHER" id="PTHR23135:SF18">
    <property type="entry name" value="CYANOPHYCIN SYNTHETASE"/>
    <property type="match status" value="1"/>
</dbReference>
<dbReference type="InterPro" id="IPR013221">
    <property type="entry name" value="Mur_ligase_cen"/>
</dbReference>
<dbReference type="Gene3D" id="3.40.1190.10">
    <property type="entry name" value="Mur-like, catalytic domain"/>
    <property type="match status" value="1"/>
</dbReference>
<dbReference type="InterPro" id="IPR036565">
    <property type="entry name" value="Mur-like_cat_sf"/>
</dbReference>
<dbReference type="PANTHER" id="PTHR23135">
    <property type="entry name" value="MUR LIGASE FAMILY MEMBER"/>
    <property type="match status" value="1"/>
</dbReference>
<proteinExistence type="predicted"/>
<dbReference type="Gene3D" id="3.90.190.20">
    <property type="entry name" value="Mur ligase, C-terminal domain"/>
    <property type="match status" value="1"/>
</dbReference>
<gene>
    <name evidence="3" type="ORF">H9645_12640</name>
</gene>
<sequence length="598" mass="62115">MSTAAPPFDDSRRLTGPNLYFAGTGAVLETGIGAPVADALLEAWTRRIARARDALGWPDGPVLVRPHATGASLAFTAPADVLYAATEVNEWAWLDTLAEAGIDTGEAALQPGHAPVGDEAAALHLLRAVAAAEHLPGLPALREASAVHALPLLLDDERLSIGMGTGSRTWDNHALPAPDEVPWQALHAIPVALVTGSNGKTTSVRLLTAIAMAHGWHTANSCTDGLYLDGRLIEDGDYSGPGGARTLLRHPDAEAAVLETARGGLLRRGLGVERADVALVTNVSPDHFGEYGIHDLDGLAQVKLTVARAIAADGTVVLNADNALLRAHADAVAAQLAWFSIDDDHPLLRQARGDGRGSCGVREGRLLLFDGTRSHDLGAVADMPLTLGGLATHNVQNCAGAALAASRLGIAPDTIAAVLARFGSAHGDNPGRLQRWTLGGGVQAYVDYAHNPDGLQHLLELVQRARDGRGRLHLLLGQAGNRSDEAIGELAATAAAFAPDHIVLKDMAGYQRGRESGAVAGVLRAALLRSGVPAGAIVECLDETAAARLILADARPGDSLVLPVHGTGSRARVVTLLDQLQRLGWAAGDALPPESTPP</sequence>
<evidence type="ECO:0000259" key="1">
    <source>
        <dbReference type="Pfam" id="PF02875"/>
    </source>
</evidence>
<dbReference type="Pfam" id="PF08245">
    <property type="entry name" value="Mur_ligase_M"/>
    <property type="match status" value="1"/>
</dbReference>
<feature type="domain" description="Mur ligase central" evidence="2">
    <location>
        <begin position="194"/>
        <end position="404"/>
    </location>
</feature>
<dbReference type="SUPFAM" id="SSF53623">
    <property type="entry name" value="MurD-like peptide ligases, catalytic domain"/>
    <property type="match status" value="1"/>
</dbReference>
<keyword evidence="4" id="KW-1185">Reference proteome</keyword>
<evidence type="ECO:0000259" key="2">
    <source>
        <dbReference type="Pfam" id="PF08245"/>
    </source>
</evidence>
<feature type="domain" description="Mur ligase C-terminal" evidence="1">
    <location>
        <begin position="431"/>
        <end position="561"/>
    </location>
</feature>
<dbReference type="InterPro" id="IPR004101">
    <property type="entry name" value="Mur_ligase_C"/>
</dbReference>
<comment type="caution">
    <text evidence="3">The sequence shown here is derived from an EMBL/GenBank/DDBJ whole genome shotgun (WGS) entry which is preliminary data.</text>
</comment>